<accession>A0A4Y6UW53</accession>
<dbReference type="KEGG" id="saca:FFV09_04740"/>
<dbReference type="Gene3D" id="2.40.10.220">
    <property type="entry name" value="predicted glycosyltransferase like domains"/>
    <property type="match status" value="1"/>
</dbReference>
<keyword evidence="3" id="KW-1185">Reference proteome</keyword>
<dbReference type="Pfam" id="PF07238">
    <property type="entry name" value="PilZ"/>
    <property type="match status" value="1"/>
</dbReference>
<dbReference type="OrthoDB" id="2354159at2"/>
<evidence type="ECO:0000313" key="3">
    <source>
        <dbReference type="Proteomes" id="UP000316968"/>
    </source>
</evidence>
<gene>
    <name evidence="2" type="ORF">FFV09_04740</name>
</gene>
<proteinExistence type="predicted"/>
<dbReference type="InterPro" id="IPR009875">
    <property type="entry name" value="PilZ_domain"/>
</dbReference>
<evidence type="ECO:0000259" key="1">
    <source>
        <dbReference type="Pfam" id="PF07238"/>
    </source>
</evidence>
<dbReference type="SUPFAM" id="SSF141371">
    <property type="entry name" value="PilZ domain-like"/>
    <property type="match status" value="1"/>
</dbReference>
<reference evidence="2 3" key="1">
    <citation type="submission" date="2019-06" db="EMBL/GenBank/DDBJ databases">
        <title>Saccharibacillus brassicae sp. nov., an endophytic bacterium isolated from Chinese cabbage seeds (Brassica pekinensis).</title>
        <authorList>
            <person name="Jiang L."/>
            <person name="Lee J."/>
            <person name="Kim S.W."/>
        </authorList>
    </citation>
    <scope>NUCLEOTIDE SEQUENCE [LARGE SCALE GENOMIC DNA]</scope>
    <source>
        <strain evidence="3">KCTC 43072 / ATSA2</strain>
    </source>
</reference>
<organism evidence="2 3">
    <name type="scientific">Saccharibacillus brassicae</name>
    <dbReference type="NCBI Taxonomy" id="2583377"/>
    <lineage>
        <taxon>Bacteria</taxon>
        <taxon>Bacillati</taxon>
        <taxon>Bacillota</taxon>
        <taxon>Bacilli</taxon>
        <taxon>Bacillales</taxon>
        <taxon>Paenibacillaceae</taxon>
        <taxon>Saccharibacillus</taxon>
    </lineage>
</organism>
<dbReference type="EMBL" id="CP041217">
    <property type="protein sequence ID" value="QDH20225.1"/>
    <property type="molecule type" value="Genomic_DNA"/>
</dbReference>
<dbReference type="GO" id="GO:0035438">
    <property type="term" value="F:cyclic-di-GMP binding"/>
    <property type="evidence" value="ECO:0007669"/>
    <property type="project" value="InterPro"/>
</dbReference>
<sequence>MAGNRRKAPFRYVLDKPIEFELYIVSLNFTSAPKKPVFAQMHDISRSGCLVSLPLEIPVGKNRIRVALDFVLNEQPLHFEGLLKWNKEEEGRHYYGVEMEVPDEEKDRLQLELRGLAGANRIRVM</sequence>
<dbReference type="AlphaFoldDB" id="A0A4Y6UW53"/>
<dbReference type="RefSeq" id="WP_141446611.1">
    <property type="nucleotide sequence ID" value="NZ_CBCSAZ010000006.1"/>
</dbReference>
<protein>
    <submittedName>
        <fullName evidence="2">PilZ domain-containing protein</fullName>
    </submittedName>
</protein>
<evidence type="ECO:0000313" key="2">
    <source>
        <dbReference type="EMBL" id="QDH20225.1"/>
    </source>
</evidence>
<feature type="domain" description="PilZ" evidence="1">
    <location>
        <begin position="33"/>
        <end position="110"/>
    </location>
</feature>
<name>A0A4Y6UW53_SACBS</name>
<dbReference type="Proteomes" id="UP000316968">
    <property type="component" value="Chromosome"/>
</dbReference>